<evidence type="ECO:0000256" key="2">
    <source>
        <dbReference type="ARBA" id="ARBA00001966"/>
    </source>
</evidence>
<dbReference type="InterPro" id="IPR029016">
    <property type="entry name" value="GAF-like_dom_sf"/>
</dbReference>
<dbReference type="PROSITE" id="PS50109">
    <property type="entry name" value="HIS_KIN"/>
    <property type="match status" value="1"/>
</dbReference>
<comment type="catalytic activity">
    <reaction evidence="1">
        <text>ATP + protein L-histidine = ADP + protein N-phospho-L-histidine.</text>
        <dbReference type="EC" id="2.7.13.3"/>
    </reaction>
</comment>
<keyword evidence="13" id="KW-0408">Iron</keyword>
<evidence type="ECO:0000256" key="7">
    <source>
        <dbReference type="ARBA" id="ARBA00022490"/>
    </source>
</evidence>
<dbReference type="AlphaFoldDB" id="A0A9X2MX51"/>
<organism evidence="19 20">
    <name type="scientific">Paenibacillus soyae</name>
    <dbReference type="NCBI Taxonomy" id="2969249"/>
    <lineage>
        <taxon>Bacteria</taxon>
        <taxon>Bacillati</taxon>
        <taxon>Bacillota</taxon>
        <taxon>Bacilli</taxon>
        <taxon>Bacillales</taxon>
        <taxon>Paenibacillaceae</taxon>
        <taxon>Paenibacillus</taxon>
    </lineage>
</organism>
<dbReference type="InterPro" id="IPR004358">
    <property type="entry name" value="Sig_transdc_His_kin-like_C"/>
</dbReference>
<dbReference type="InterPro" id="IPR011712">
    <property type="entry name" value="Sig_transdc_His_kin_sub3_dim/P"/>
</dbReference>
<dbReference type="InterPro" id="IPR005467">
    <property type="entry name" value="His_kinase_dom"/>
</dbReference>
<evidence type="ECO:0000256" key="9">
    <source>
        <dbReference type="ARBA" id="ARBA00022723"/>
    </source>
</evidence>
<dbReference type="Gene3D" id="1.20.5.1930">
    <property type="match status" value="1"/>
</dbReference>
<keyword evidence="11 19" id="KW-0418">Kinase</keyword>
<evidence type="ECO:0000256" key="11">
    <source>
        <dbReference type="ARBA" id="ARBA00022777"/>
    </source>
</evidence>
<dbReference type="GO" id="GO:0005737">
    <property type="term" value="C:cytoplasm"/>
    <property type="evidence" value="ECO:0007669"/>
    <property type="project" value="UniProtKB-SubCell"/>
</dbReference>
<evidence type="ECO:0000256" key="5">
    <source>
        <dbReference type="ARBA" id="ARBA00017322"/>
    </source>
</evidence>
<keyword evidence="9" id="KW-0479">Metal-binding</keyword>
<feature type="domain" description="Histidine kinase" evidence="18">
    <location>
        <begin position="357"/>
        <end position="550"/>
    </location>
</feature>
<dbReference type="Pfam" id="PF13185">
    <property type="entry name" value="GAF_2"/>
    <property type="match status" value="1"/>
</dbReference>
<evidence type="ECO:0000313" key="20">
    <source>
        <dbReference type="Proteomes" id="UP001141950"/>
    </source>
</evidence>
<proteinExistence type="predicted"/>
<keyword evidence="10" id="KW-0547">Nucleotide-binding</keyword>
<evidence type="ECO:0000256" key="8">
    <source>
        <dbReference type="ARBA" id="ARBA00022679"/>
    </source>
</evidence>
<dbReference type="Pfam" id="PF02518">
    <property type="entry name" value="HATPase_c"/>
    <property type="match status" value="1"/>
</dbReference>
<dbReference type="PANTHER" id="PTHR24421">
    <property type="entry name" value="NITRATE/NITRITE SENSOR PROTEIN NARX-RELATED"/>
    <property type="match status" value="1"/>
</dbReference>
<gene>
    <name evidence="19" type="ORF">NQZ67_15020</name>
</gene>
<evidence type="ECO:0000256" key="1">
    <source>
        <dbReference type="ARBA" id="ARBA00000085"/>
    </source>
</evidence>
<comment type="caution">
    <text evidence="19">The sequence shown here is derived from an EMBL/GenBank/DDBJ whole genome shotgun (WGS) entry which is preliminary data.</text>
</comment>
<evidence type="ECO:0000256" key="6">
    <source>
        <dbReference type="ARBA" id="ARBA00022485"/>
    </source>
</evidence>
<dbReference type="PRINTS" id="PR00344">
    <property type="entry name" value="BCTRLSENSOR"/>
</dbReference>
<keyword evidence="20" id="KW-1185">Reference proteome</keyword>
<dbReference type="EMBL" id="JANIPJ010000010">
    <property type="protein sequence ID" value="MCR2805197.1"/>
    <property type="molecule type" value="Genomic_DNA"/>
</dbReference>
<dbReference type="Gene3D" id="3.30.450.40">
    <property type="match status" value="2"/>
</dbReference>
<dbReference type="GO" id="GO:0051539">
    <property type="term" value="F:4 iron, 4 sulfur cluster binding"/>
    <property type="evidence" value="ECO:0007669"/>
    <property type="project" value="UniProtKB-KW"/>
</dbReference>
<accession>A0A9X2MX51</accession>
<dbReference type="GO" id="GO:0005524">
    <property type="term" value="F:ATP binding"/>
    <property type="evidence" value="ECO:0007669"/>
    <property type="project" value="UniProtKB-KW"/>
</dbReference>
<dbReference type="GO" id="GO:0046983">
    <property type="term" value="F:protein dimerization activity"/>
    <property type="evidence" value="ECO:0007669"/>
    <property type="project" value="InterPro"/>
</dbReference>
<dbReference type="EC" id="2.7.13.3" evidence="4"/>
<keyword evidence="12" id="KW-0067">ATP-binding</keyword>
<comment type="cofactor">
    <cofactor evidence="2">
        <name>[4Fe-4S] cluster</name>
        <dbReference type="ChEBI" id="CHEBI:49883"/>
    </cofactor>
</comment>
<dbReference type="CDD" id="cd16917">
    <property type="entry name" value="HATPase_UhpB-NarQ-NarX-like"/>
    <property type="match status" value="1"/>
</dbReference>
<protein>
    <recommendedName>
        <fullName evidence="5">Oxygen sensor histidine kinase NreB</fullName>
        <ecNumber evidence="4">2.7.13.3</ecNumber>
    </recommendedName>
    <alternativeName>
        <fullName evidence="17">Nitrogen regulation protein B</fullName>
    </alternativeName>
</protein>
<dbReference type="Proteomes" id="UP001141950">
    <property type="component" value="Unassembled WGS sequence"/>
</dbReference>
<evidence type="ECO:0000256" key="13">
    <source>
        <dbReference type="ARBA" id="ARBA00023004"/>
    </source>
</evidence>
<evidence type="ECO:0000256" key="16">
    <source>
        <dbReference type="ARBA" id="ARBA00024827"/>
    </source>
</evidence>
<evidence type="ECO:0000313" key="19">
    <source>
        <dbReference type="EMBL" id="MCR2805197.1"/>
    </source>
</evidence>
<dbReference type="Gene3D" id="3.30.565.10">
    <property type="entry name" value="Histidine kinase-like ATPase, C-terminal domain"/>
    <property type="match status" value="1"/>
</dbReference>
<dbReference type="RefSeq" id="WP_257447227.1">
    <property type="nucleotide sequence ID" value="NZ_JANIPJ010000010.1"/>
</dbReference>
<keyword evidence="14" id="KW-0902">Two-component regulatory system</keyword>
<dbReference type="InterPro" id="IPR036890">
    <property type="entry name" value="HATPase_C_sf"/>
</dbReference>
<dbReference type="SUPFAM" id="SSF55874">
    <property type="entry name" value="ATPase domain of HSP90 chaperone/DNA topoisomerase II/histidine kinase"/>
    <property type="match status" value="1"/>
</dbReference>
<evidence type="ECO:0000256" key="17">
    <source>
        <dbReference type="ARBA" id="ARBA00030800"/>
    </source>
</evidence>
<evidence type="ECO:0000256" key="14">
    <source>
        <dbReference type="ARBA" id="ARBA00023012"/>
    </source>
</evidence>
<dbReference type="GO" id="GO:0000155">
    <property type="term" value="F:phosphorelay sensor kinase activity"/>
    <property type="evidence" value="ECO:0007669"/>
    <property type="project" value="InterPro"/>
</dbReference>
<name>A0A9X2MX51_9BACL</name>
<dbReference type="PANTHER" id="PTHR24421:SF40">
    <property type="entry name" value="SENSOR HISTIDINE KINASE YHCY"/>
    <property type="match status" value="1"/>
</dbReference>
<evidence type="ECO:0000259" key="18">
    <source>
        <dbReference type="PROSITE" id="PS50109"/>
    </source>
</evidence>
<dbReference type="InterPro" id="IPR050482">
    <property type="entry name" value="Sensor_HK_TwoCompSys"/>
</dbReference>
<sequence length="567" mass="62390">MNNISHIQELTTMRTIAETLNQSNCMTTMLDAVLEKLLEVTGLHFGWIFLMDEHDEFALAADRNLPPALLHDDRSLVRCGSCWCVDKYFENRLKDAVNIMSCRRLSQAKAEGLRDTCGFTHHATVPLRIGGRKFGLLNVGSAGKDHFQDEELALLQAVSFQIGVAVERMRLHQAEQRRAEQFAKLSVFSRQLHQAVSTGIAQVQLAEKAASLLAEHFDWPAAVLLERAGGQYRVQAMHVEGEPVRTVVKLSQQAVRALNSISKTTRSEELQASELAPHLPGWSTTSSRATAVWAAPVIPYVGQSERLLLVSSSQPAFLARVESEVLEAAADHIAAAMDHARLEENRRELVRVEERNRLARDLHDSVSQMLFSLSMSAKGAEAMLNEQEWEAARETLREITGVSKDALKEMRSLIMQMRPANLDGGVATALREYGRRLGIDVKLKCNGCMRQLPSAIEETLWRIGQETLNNVAKHASTDQVDMALYVHGSDLVYVAKDNGEGADLEEAASSGGSLGLSIMRERVEAAGGRLKLTSSPGQGMLIEASFPLSPADIGGITVEDDDTNFDS</sequence>
<dbReference type="GO" id="GO:0016020">
    <property type="term" value="C:membrane"/>
    <property type="evidence" value="ECO:0007669"/>
    <property type="project" value="InterPro"/>
</dbReference>
<keyword evidence="6" id="KW-0004">4Fe-4S</keyword>
<dbReference type="InterPro" id="IPR003018">
    <property type="entry name" value="GAF"/>
</dbReference>
<evidence type="ECO:0000256" key="3">
    <source>
        <dbReference type="ARBA" id="ARBA00004496"/>
    </source>
</evidence>
<dbReference type="SUPFAM" id="SSF55781">
    <property type="entry name" value="GAF domain-like"/>
    <property type="match status" value="2"/>
</dbReference>
<dbReference type="SMART" id="SM00065">
    <property type="entry name" value="GAF"/>
    <property type="match status" value="1"/>
</dbReference>
<evidence type="ECO:0000256" key="15">
    <source>
        <dbReference type="ARBA" id="ARBA00023014"/>
    </source>
</evidence>
<keyword evidence="8" id="KW-0808">Transferase</keyword>
<dbReference type="InterPro" id="IPR003594">
    <property type="entry name" value="HATPase_dom"/>
</dbReference>
<comment type="subcellular location">
    <subcellularLocation>
        <location evidence="3">Cytoplasm</location>
    </subcellularLocation>
</comment>
<dbReference type="Pfam" id="PF07730">
    <property type="entry name" value="HisKA_3"/>
    <property type="match status" value="1"/>
</dbReference>
<evidence type="ECO:0000256" key="12">
    <source>
        <dbReference type="ARBA" id="ARBA00022840"/>
    </source>
</evidence>
<dbReference type="GO" id="GO:0046872">
    <property type="term" value="F:metal ion binding"/>
    <property type="evidence" value="ECO:0007669"/>
    <property type="project" value="UniProtKB-KW"/>
</dbReference>
<keyword evidence="7" id="KW-0963">Cytoplasm</keyword>
<keyword evidence="15" id="KW-0411">Iron-sulfur</keyword>
<comment type="function">
    <text evidence="16">Member of the two-component regulatory system NreB/NreC involved in the control of dissimilatory nitrate/nitrite reduction in response to oxygen. NreB functions as a direct oxygen sensor histidine kinase which is autophosphorylated, in the absence of oxygen, probably at the conserved histidine residue, and transfers its phosphate group probably to a conserved aspartate residue of NreC. NreB/NreC activates the expression of the nitrate (narGHJI) and nitrite (nir) reductase operons, as well as the putative nitrate transporter gene narT.</text>
</comment>
<reference evidence="19" key="1">
    <citation type="submission" date="2022-08" db="EMBL/GenBank/DDBJ databases">
        <title>The genomic sequence of strain Paenibacillus sp. SCIV0701.</title>
        <authorList>
            <person name="Zhao H."/>
        </authorList>
    </citation>
    <scope>NUCLEOTIDE SEQUENCE</scope>
    <source>
        <strain evidence="19">SCIV0701</strain>
    </source>
</reference>
<evidence type="ECO:0000256" key="10">
    <source>
        <dbReference type="ARBA" id="ARBA00022741"/>
    </source>
</evidence>
<evidence type="ECO:0000256" key="4">
    <source>
        <dbReference type="ARBA" id="ARBA00012438"/>
    </source>
</evidence>